<accession>A0A918NVX9</accession>
<comment type="caution">
    <text evidence="1">The sequence shown here is derived from an EMBL/GenBank/DDBJ whole genome shotgun (WGS) entry which is preliminary data.</text>
</comment>
<keyword evidence="2" id="KW-1185">Reference proteome</keyword>
<proteinExistence type="predicted"/>
<protein>
    <submittedName>
        <fullName evidence="1">Uncharacterized protein</fullName>
    </submittedName>
</protein>
<reference evidence="1" key="2">
    <citation type="submission" date="2020-09" db="EMBL/GenBank/DDBJ databases">
        <authorList>
            <person name="Sun Q."/>
            <person name="Ohkuma M."/>
        </authorList>
    </citation>
    <scope>NUCLEOTIDE SEQUENCE</scope>
    <source>
        <strain evidence="1">JCM 4956</strain>
    </source>
</reference>
<reference evidence="1" key="1">
    <citation type="journal article" date="2014" name="Int. J. Syst. Evol. Microbiol.">
        <title>Complete genome sequence of Corynebacterium casei LMG S-19264T (=DSM 44701T), isolated from a smear-ripened cheese.</title>
        <authorList>
            <consortium name="US DOE Joint Genome Institute (JGI-PGF)"/>
            <person name="Walter F."/>
            <person name="Albersmeier A."/>
            <person name="Kalinowski J."/>
            <person name="Ruckert C."/>
        </authorList>
    </citation>
    <scope>NUCLEOTIDE SEQUENCE</scope>
    <source>
        <strain evidence="1">JCM 4956</strain>
    </source>
</reference>
<evidence type="ECO:0000313" key="2">
    <source>
        <dbReference type="Proteomes" id="UP000645555"/>
    </source>
</evidence>
<name>A0A918NVX9_9ACTN</name>
<dbReference type="Proteomes" id="UP000645555">
    <property type="component" value="Unassembled WGS sequence"/>
</dbReference>
<gene>
    <name evidence="1" type="ORF">GCM10010515_75480</name>
</gene>
<dbReference type="AlphaFoldDB" id="A0A918NVX9"/>
<dbReference type="EMBL" id="BMWD01000052">
    <property type="protein sequence ID" value="GGX98089.1"/>
    <property type="molecule type" value="Genomic_DNA"/>
</dbReference>
<evidence type="ECO:0000313" key="1">
    <source>
        <dbReference type="EMBL" id="GGX98089.1"/>
    </source>
</evidence>
<sequence length="59" mass="6585">MPSRVAVPDVRSGPLDQVLADACRAHIAGLERGERVRWSLDVPRGAGDRVRRHDGRVLW</sequence>
<organism evidence="1 2">
    <name type="scientific">Streptomyces fructofermentans</name>
    <dbReference type="NCBI Taxonomy" id="152141"/>
    <lineage>
        <taxon>Bacteria</taxon>
        <taxon>Bacillati</taxon>
        <taxon>Actinomycetota</taxon>
        <taxon>Actinomycetes</taxon>
        <taxon>Kitasatosporales</taxon>
        <taxon>Streptomycetaceae</taxon>
        <taxon>Streptomyces</taxon>
    </lineage>
</organism>